<dbReference type="InterPro" id="IPR008988">
    <property type="entry name" value="Transcriptional_repressor_C"/>
</dbReference>
<dbReference type="InterPro" id="IPR052713">
    <property type="entry name" value="FeoA"/>
</dbReference>
<name>A0ABT7QX17_9BACT</name>
<protein>
    <submittedName>
        <fullName evidence="3">FeoA family protein</fullName>
    </submittedName>
</protein>
<comment type="caution">
    <text evidence="3">The sequence shown here is derived from an EMBL/GenBank/DDBJ whole genome shotgun (WGS) entry which is preliminary data.</text>
</comment>
<dbReference type="Proteomes" id="UP001169069">
    <property type="component" value="Unassembled WGS sequence"/>
</dbReference>
<dbReference type="PANTHER" id="PTHR42954">
    <property type="entry name" value="FE(2+) TRANSPORT PROTEIN A"/>
    <property type="match status" value="1"/>
</dbReference>
<evidence type="ECO:0000259" key="2">
    <source>
        <dbReference type="SMART" id="SM00899"/>
    </source>
</evidence>
<accession>A0ABT7QX17</accession>
<evidence type="ECO:0000256" key="1">
    <source>
        <dbReference type="ARBA" id="ARBA00023004"/>
    </source>
</evidence>
<feature type="domain" description="Ferrous iron transporter FeoA-like" evidence="2">
    <location>
        <begin position="1"/>
        <end position="73"/>
    </location>
</feature>
<keyword evidence="4" id="KW-1185">Reference proteome</keyword>
<evidence type="ECO:0000313" key="3">
    <source>
        <dbReference type="EMBL" id="MDM5270876.1"/>
    </source>
</evidence>
<dbReference type="EMBL" id="JAQIBD010000001">
    <property type="protein sequence ID" value="MDM5270876.1"/>
    <property type="molecule type" value="Genomic_DNA"/>
</dbReference>
<sequence length="75" mass="8135">MLLNELNVGEEAVIDAINVGGSLKSRLSSLGLAERQSVCVKHYGLFKSTVQVMTESSFIALRKSEASCIEVHKIV</sequence>
<reference evidence="3" key="1">
    <citation type="submission" date="2023-01" db="EMBL/GenBank/DDBJ databases">
        <title>Sulfurovum sp. zt1-1 genome assembly.</title>
        <authorList>
            <person name="Wang J."/>
        </authorList>
    </citation>
    <scope>NUCLEOTIDE SEQUENCE</scope>
    <source>
        <strain evidence="3">Zt1-1</strain>
    </source>
</reference>
<proteinExistence type="predicted"/>
<dbReference type="Pfam" id="PF04023">
    <property type="entry name" value="FeoA"/>
    <property type="match status" value="1"/>
</dbReference>
<gene>
    <name evidence="3" type="ORF">PGH07_01640</name>
</gene>
<dbReference type="InterPro" id="IPR038157">
    <property type="entry name" value="FeoA_core_dom"/>
</dbReference>
<keyword evidence="1" id="KW-0408">Iron</keyword>
<dbReference type="InterPro" id="IPR007167">
    <property type="entry name" value="Fe-transptr_FeoA-like"/>
</dbReference>
<evidence type="ECO:0000313" key="4">
    <source>
        <dbReference type="Proteomes" id="UP001169069"/>
    </source>
</evidence>
<dbReference type="PANTHER" id="PTHR42954:SF1">
    <property type="entry name" value="FERROUS IRON TRANSPORTER FEOA DOMAIN-CONTAINING PROTEIN"/>
    <property type="match status" value="1"/>
</dbReference>
<organism evidence="3 4">
    <name type="scientific">Sulfurovum zhangzhouensis</name>
    <dbReference type="NCBI Taxonomy" id="3019067"/>
    <lineage>
        <taxon>Bacteria</taxon>
        <taxon>Pseudomonadati</taxon>
        <taxon>Campylobacterota</taxon>
        <taxon>Epsilonproteobacteria</taxon>
        <taxon>Campylobacterales</taxon>
        <taxon>Sulfurovaceae</taxon>
        <taxon>Sulfurovum</taxon>
    </lineage>
</organism>
<dbReference type="SUPFAM" id="SSF50037">
    <property type="entry name" value="C-terminal domain of transcriptional repressors"/>
    <property type="match status" value="1"/>
</dbReference>
<dbReference type="Gene3D" id="2.30.30.90">
    <property type="match status" value="1"/>
</dbReference>
<dbReference type="RefSeq" id="WP_289412152.1">
    <property type="nucleotide sequence ID" value="NZ_JAQIBD010000001.1"/>
</dbReference>
<dbReference type="SMART" id="SM00899">
    <property type="entry name" value="FeoA"/>
    <property type="match status" value="1"/>
</dbReference>